<feature type="transmembrane region" description="Helical" evidence="1">
    <location>
        <begin position="64"/>
        <end position="84"/>
    </location>
</feature>
<keyword evidence="1" id="KW-0472">Membrane</keyword>
<keyword evidence="1" id="KW-1133">Transmembrane helix</keyword>
<dbReference type="Proteomes" id="UP000287243">
    <property type="component" value="Chromosome"/>
</dbReference>
<organism evidence="2 3">
    <name type="scientific">Velamenicoccus archaeovorus</name>
    <dbReference type="NCBI Taxonomy" id="1930593"/>
    <lineage>
        <taxon>Bacteria</taxon>
        <taxon>Pseudomonadati</taxon>
        <taxon>Candidatus Omnitrophota</taxon>
        <taxon>Candidatus Velamenicoccus</taxon>
    </lineage>
</organism>
<reference evidence="2 3" key="1">
    <citation type="submission" date="2017-01" db="EMBL/GenBank/DDBJ databases">
        <title>First insights into the biology of 'candidatus Vampirococcus archaeovorus'.</title>
        <authorList>
            <person name="Kizina J."/>
            <person name="Jordan S."/>
            <person name="Stueber K."/>
            <person name="Reinhardt R."/>
            <person name="Harder J."/>
        </authorList>
    </citation>
    <scope>NUCLEOTIDE SEQUENCE [LARGE SCALE GENOMIC DNA]</scope>
    <source>
        <strain evidence="2 3">LiM</strain>
    </source>
</reference>
<dbReference type="Gene3D" id="2.30.30.830">
    <property type="match status" value="1"/>
</dbReference>
<dbReference type="EMBL" id="CP019384">
    <property type="protein sequence ID" value="QAT17741.1"/>
    <property type="molecule type" value="Genomic_DNA"/>
</dbReference>
<accession>A0A410P6N3</accession>
<name>A0A410P6N3_VELA1</name>
<evidence type="ECO:0000256" key="1">
    <source>
        <dbReference type="SAM" id="Phobius"/>
    </source>
</evidence>
<evidence type="ECO:0000313" key="2">
    <source>
        <dbReference type="EMBL" id="QAT17741.1"/>
    </source>
</evidence>
<sequence>MVDQGMTPEEKLLRIIESPGGEAPRNLPRARMNVGTSGLFLKAWLTHYRAQFTKKISLKVANRAVVVLCIAATAYLVLDFLIGMPNAALIERLEKAARKTRLGNIGVEALSPLSLYLQEIGQESIFSLPQPPASSATPAQAEAAAALKNMAQTLRVVGIIWSDIPQVMIEDTKEGRTYSLNRGSRFKDAIVKEILRDRVILSYDNQEIELR</sequence>
<evidence type="ECO:0008006" key="4">
    <source>
        <dbReference type="Google" id="ProtNLM"/>
    </source>
</evidence>
<proteinExistence type="predicted"/>
<dbReference type="RefSeq" id="WP_128700706.1">
    <property type="nucleotide sequence ID" value="NZ_CP019384.1"/>
</dbReference>
<keyword evidence="3" id="KW-1185">Reference proteome</keyword>
<dbReference type="AlphaFoldDB" id="A0A410P6N3"/>
<gene>
    <name evidence="2" type="ORF">BU251_08415</name>
</gene>
<protein>
    <recommendedName>
        <fullName evidence="4">Type II secretion system protein GspC N-terminal domain-containing protein</fullName>
    </recommendedName>
</protein>
<dbReference type="KEGG" id="vai:BU251_08415"/>
<evidence type="ECO:0000313" key="3">
    <source>
        <dbReference type="Proteomes" id="UP000287243"/>
    </source>
</evidence>
<keyword evidence="1" id="KW-0812">Transmembrane</keyword>